<keyword evidence="11 19" id="KW-0460">Magnesium</keyword>
<feature type="transmembrane region" description="Helical" evidence="19">
    <location>
        <begin position="15"/>
        <end position="36"/>
    </location>
</feature>
<dbReference type="InterPro" id="IPR003805">
    <property type="entry name" value="CobS"/>
</dbReference>
<evidence type="ECO:0000256" key="7">
    <source>
        <dbReference type="ARBA" id="ARBA00022475"/>
    </source>
</evidence>
<dbReference type="PANTHER" id="PTHR34148:SF1">
    <property type="entry name" value="ADENOSYLCOBINAMIDE-GDP RIBAZOLETRANSFERASE"/>
    <property type="match status" value="1"/>
</dbReference>
<comment type="similarity">
    <text evidence="4 19">Belongs to the CobS family.</text>
</comment>
<keyword evidence="12 19" id="KW-1133">Transmembrane helix</keyword>
<sequence length="277" mass="27434">MSDPEARPRGDDRRIPGLVLAAGLFSVVPVPPAVIGRDDARRAIGWFPVLGALVGLVSGTAGALVRLVADAPLLAAAIVLVVAQALVGAMHLDGLADAFDGLAALGSRKQGRDTTNALDIMRKPDIGAMGVAAIVLVLSTQLAALAAMPDAGDLVATAVVAAATGRLAISFATRPSVPSARPGGFGALFQGVTPVSACVVSLVVVLGLSAGLGWWSAGVPGAVGLPMAVLVAIGVAVGWTRRLVTRLGGLTGDMMGALVEVTTAVVLVGGALALRAG</sequence>
<evidence type="ECO:0000256" key="10">
    <source>
        <dbReference type="ARBA" id="ARBA00022692"/>
    </source>
</evidence>
<comment type="catalytic activity">
    <reaction evidence="18 19">
        <text>alpha-ribazole 5'-phosphate + adenosylcob(III)inamide-GDP = adenosylcob(III)alamin 5'-phosphate + GMP + H(+)</text>
        <dbReference type="Rhea" id="RHEA:23560"/>
        <dbReference type="ChEBI" id="CHEBI:15378"/>
        <dbReference type="ChEBI" id="CHEBI:57918"/>
        <dbReference type="ChEBI" id="CHEBI:58115"/>
        <dbReference type="ChEBI" id="CHEBI:60487"/>
        <dbReference type="ChEBI" id="CHEBI:60493"/>
        <dbReference type="EC" id="2.7.8.26"/>
    </reaction>
</comment>
<keyword evidence="10 19" id="KW-0812">Transmembrane</keyword>
<evidence type="ECO:0000256" key="17">
    <source>
        <dbReference type="ARBA" id="ARBA00048623"/>
    </source>
</evidence>
<feature type="transmembrane region" description="Helical" evidence="19">
    <location>
        <begin position="185"/>
        <end position="208"/>
    </location>
</feature>
<comment type="function">
    <text evidence="14 19">Joins adenosylcobinamide-GDP and alpha-ribazole to generate adenosylcobalamin (Ado-cobalamin). Also synthesizes adenosylcobalamin 5'-phosphate from adenosylcobinamide-GDP and alpha-ribazole 5'-phosphate.</text>
</comment>
<evidence type="ECO:0000313" key="21">
    <source>
        <dbReference type="Proteomes" id="UP000749311"/>
    </source>
</evidence>
<evidence type="ECO:0000256" key="16">
    <source>
        <dbReference type="ARBA" id="ARBA00032853"/>
    </source>
</evidence>
<keyword evidence="8 19" id="KW-0169">Cobalamin biosynthesis</keyword>
<reference evidence="20 21" key="1">
    <citation type="submission" date="2020-02" db="EMBL/GenBank/DDBJ databases">
        <title>Sequencing the genomes of 1000 actinobacteria strains.</title>
        <authorList>
            <person name="Klenk H.-P."/>
        </authorList>
    </citation>
    <scope>NUCLEOTIDE SEQUENCE [LARGE SCALE GENOMIC DNA]</scope>
    <source>
        <strain evidence="20 21">DSM 19609</strain>
    </source>
</reference>
<keyword evidence="13 19" id="KW-0472">Membrane</keyword>
<name>A0ABX0SI20_9ACTN</name>
<comment type="caution">
    <text evidence="20">The sequence shown here is derived from an EMBL/GenBank/DDBJ whole genome shotgun (WGS) entry which is preliminary data.</text>
</comment>
<protein>
    <recommendedName>
        <fullName evidence="6 19">Adenosylcobinamide-GDP ribazoletransferase</fullName>
        <ecNumber evidence="5 19">2.7.8.26</ecNumber>
    </recommendedName>
    <alternativeName>
        <fullName evidence="16 19">Cobalamin synthase</fullName>
    </alternativeName>
    <alternativeName>
        <fullName evidence="15 19">Cobalamin-5'-phosphate synthase</fullName>
    </alternativeName>
</protein>
<feature type="transmembrane region" description="Helical" evidence="19">
    <location>
        <begin position="71"/>
        <end position="92"/>
    </location>
</feature>
<evidence type="ECO:0000256" key="1">
    <source>
        <dbReference type="ARBA" id="ARBA00001946"/>
    </source>
</evidence>
<feature type="transmembrane region" description="Helical" evidence="19">
    <location>
        <begin position="43"/>
        <end position="65"/>
    </location>
</feature>
<feature type="transmembrane region" description="Helical" evidence="19">
    <location>
        <begin position="126"/>
        <end position="148"/>
    </location>
</feature>
<evidence type="ECO:0000256" key="8">
    <source>
        <dbReference type="ARBA" id="ARBA00022573"/>
    </source>
</evidence>
<feature type="transmembrane region" description="Helical" evidence="19">
    <location>
        <begin position="257"/>
        <end position="276"/>
    </location>
</feature>
<evidence type="ECO:0000256" key="4">
    <source>
        <dbReference type="ARBA" id="ARBA00010561"/>
    </source>
</evidence>
<dbReference type="PANTHER" id="PTHR34148">
    <property type="entry name" value="ADENOSYLCOBINAMIDE-GDP RIBAZOLETRANSFERASE"/>
    <property type="match status" value="1"/>
</dbReference>
<evidence type="ECO:0000256" key="11">
    <source>
        <dbReference type="ARBA" id="ARBA00022842"/>
    </source>
</evidence>
<dbReference type="Proteomes" id="UP000749311">
    <property type="component" value="Unassembled WGS sequence"/>
</dbReference>
<evidence type="ECO:0000256" key="14">
    <source>
        <dbReference type="ARBA" id="ARBA00025228"/>
    </source>
</evidence>
<evidence type="ECO:0000256" key="5">
    <source>
        <dbReference type="ARBA" id="ARBA00013200"/>
    </source>
</evidence>
<dbReference type="RefSeq" id="WP_208390531.1">
    <property type="nucleotide sequence ID" value="NZ_BAAAOO010000007.1"/>
</dbReference>
<dbReference type="EC" id="2.7.8.26" evidence="5 19"/>
<dbReference type="EMBL" id="JAAMOZ010000001">
    <property type="protein sequence ID" value="NIH57625.1"/>
    <property type="molecule type" value="Genomic_DNA"/>
</dbReference>
<evidence type="ECO:0000256" key="12">
    <source>
        <dbReference type="ARBA" id="ARBA00022989"/>
    </source>
</evidence>
<feature type="transmembrane region" description="Helical" evidence="19">
    <location>
        <begin position="214"/>
        <end position="237"/>
    </location>
</feature>
<evidence type="ECO:0000256" key="18">
    <source>
        <dbReference type="ARBA" id="ARBA00049504"/>
    </source>
</evidence>
<comment type="pathway">
    <text evidence="3 19">Cofactor biosynthesis; adenosylcobalamin biosynthesis; adenosylcobalamin from cob(II)yrinate a,c-diamide: step 7/7.</text>
</comment>
<keyword evidence="9 19" id="KW-0808">Transferase</keyword>
<accession>A0ABX0SI20</accession>
<comment type="catalytic activity">
    <reaction evidence="17 19">
        <text>alpha-ribazole + adenosylcob(III)inamide-GDP = adenosylcob(III)alamin + GMP + H(+)</text>
        <dbReference type="Rhea" id="RHEA:16049"/>
        <dbReference type="ChEBI" id="CHEBI:10329"/>
        <dbReference type="ChEBI" id="CHEBI:15378"/>
        <dbReference type="ChEBI" id="CHEBI:18408"/>
        <dbReference type="ChEBI" id="CHEBI:58115"/>
        <dbReference type="ChEBI" id="CHEBI:60487"/>
        <dbReference type="EC" id="2.7.8.26"/>
    </reaction>
</comment>
<proteinExistence type="inferred from homology"/>
<evidence type="ECO:0000256" key="9">
    <source>
        <dbReference type="ARBA" id="ARBA00022679"/>
    </source>
</evidence>
<comment type="cofactor">
    <cofactor evidence="1 19">
        <name>Mg(2+)</name>
        <dbReference type="ChEBI" id="CHEBI:18420"/>
    </cofactor>
</comment>
<evidence type="ECO:0000256" key="2">
    <source>
        <dbReference type="ARBA" id="ARBA00004651"/>
    </source>
</evidence>
<keyword evidence="21" id="KW-1185">Reference proteome</keyword>
<evidence type="ECO:0000256" key="6">
    <source>
        <dbReference type="ARBA" id="ARBA00015850"/>
    </source>
</evidence>
<organism evidence="20 21">
    <name type="scientific">Brooklawnia cerclae</name>
    <dbReference type="NCBI Taxonomy" id="349934"/>
    <lineage>
        <taxon>Bacteria</taxon>
        <taxon>Bacillati</taxon>
        <taxon>Actinomycetota</taxon>
        <taxon>Actinomycetes</taxon>
        <taxon>Propionibacteriales</taxon>
        <taxon>Propionibacteriaceae</taxon>
        <taxon>Brooklawnia</taxon>
    </lineage>
</organism>
<evidence type="ECO:0000256" key="3">
    <source>
        <dbReference type="ARBA" id="ARBA00004663"/>
    </source>
</evidence>
<comment type="subcellular location">
    <subcellularLocation>
        <location evidence="2 19">Cell membrane</location>
        <topology evidence="2 19">Multi-pass membrane protein</topology>
    </subcellularLocation>
</comment>
<gene>
    <name evidence="19" type="primary">cobS</name>
    <name evidence="20" type="ORF">FB473_002270</name>
</gene>
<keyword evidence="7 19" id="KW-1003">Cell membrane</keyword>
<dbReference type="GO" id="GO:0051073">
    <property type="term" value="F:adenosylcobinamide-GDP ribazoletransferase activity"/>
    <property type="evidence" value="ECO:0007669"/>
    <property type="project" value="UniProtKB-EC"/>
</dbReference>
<dbReference type="Pfam" id="PF02654">
    <property type="entry name" value="CobS"/>
    <property type="match status" value="1"/>
</dbReference>
<evidence type="ECO:0000256" key="13">
    <source>
        <dbReference type="ARBA" id="ARBA00023136"/>
    </source>
</evidence>
<evidence type="ECO:0000256" key="19">
    <source>
        <dbReference type="HAMAP-Rule" id="MF_00719"/>
    </source>
</evidence>
<evidence type="ECO:0000313" key="20">
    <source>
        <dbReference type="EMBL" id="NIH57625.1"/>
    </source>
</evidence>
<dbReference type="HAMAP" id="MF_00719">
    <property type="entry name" value="CobS"/>
    <property type="match status" value="1"/>
</dbReference>
<evidence type="ECO:0000256" key="15">
    <source>
        <dbReference type="ARBA" id="ARBA00032605"/>
    </source>
</evidence>